<dbReference type="EMBL" id="MKQS01000008">
    <property type="protein sequence ID" value="OFE43818.1"/>
    <property type="molecule type" value="Genomic_DNA"/>
</dbReference>
<name>A0A1E8E349_9GAMM</name>
<evidence type="ECO:0000313" key="1">
    <source>
        <dbReference type="EMBL" id="OFE43818.1"/>
    </source>
</evidence>
<evidence type="ECO:0000313" key="2">
    <source>
        <dbReference type="Proteomes" id="UP000186931"/>
    </source>
</evidence>
<accession>A0A1E8E349</accession>
<dbReference type="STRING" id="202956.BJN41_10170"/>
<dbReference type="RefSeq" id="WP_070154013.1">
    <property type="nucleotide sequence ID" value="NZ_MKQS01000008.1"/>
</dbReference>
<reference evidence="1 2" key="1">
    <citation type="submission" date="2016-10" db="EMBL/GenBank/DDBJ databases">
        <title>Genome of airborne Acinetobacter sp. 5-2Ac02 in the hospital environment: Species near to Acinetobacter towneri.</title>
        <authorList>
            <person name="Barbosa B."/>
            <person name="Fernandez-Garcia L."/>
            <person name="Gato E."/>
            <person name="Leao R."/>
            <person name="Albano R."/>
            <person name="Fernandez B."/>
            <person name="Fernandez-Cuenca F."/>
            <person name="Marques E."/>
            <person name="Tomas M."/>
        </authorList>
    </citation>
    <scope>NUCLEOTIDE SEQUENCE [LARGE SCALE GENOMIC DNA]</scope>
    <source>
        <strain evidence="1 2">5-2Ac02</strain>
    </source>
</reference>
<dbReference type="Proteomes" id="UP000186931">
    <property type="component" value="Unassembled WGS sequence"/>
</dbReference>
<dbReference type="AlphaFoldDB" id="A0A1E8E349"/>
<proteinExistence type="predicted"/>
<sequence length="73" mass="8072">MTSAIVVGTLVRKNPNTWEPNAFDSWGRGQGVGEVVEPPFDISDLDMVDVIWPSGRCFEKISGLLVADQEHEQ</sequence>
<organism evidence="1 2">
    <name type="scientific">Acinetobacter towneri</name>
    <dbReference type="NCBI Taxonomy" id="202956"/>
    <lineage>
        <taxon>Bacteria</taxon>
        <taxon>Pseudomonadati</taxon>
        <taxon>Pseudomonadota</taxon>
        <taxon>Gammaproteobacteria</taxon>
        <taxon>Moraxellales</taxon>
        <taxon>Moraxellaceae</taxon>
        <taxon>Acinetobacter</taxon>
    </lineage>
</organism>
<gene>
    <name evidence="1" type="ORF">BJN41_10170</name>
</gene>
<protein>
    <submittedName>
        <fullName evidence="1">Uncharacterized protein</fullName>
    </submittedName>
</protein>
<comment type="caution">
    <text evidence="1">The sequence shown here is derived from an EMBL/GenBank/DDBJ whole genome shotgun (WGS) entry which is preliminary data.</text>
</comment>